<feature type="domain" description="Glycosyl transferase family 1" evidence="2">
    <location>
        <begin position="191"/>
        <end position="348"/>
    </location>
</feature>
<reference evidence="4 5" key="1">
    <citation type="submission" date="2017-09" db="EMBL/GenBank/DDBJ databases">
        <title>Depth-based differentiation of microbial function through sediment-hosted aquifers and enrichment of novel symbionts in the deep terrestrial subsurface.</title>
        <authorList>
            <person name="Probst A.J."/>
            <person name="Ladd B."/>
            <person name="Jarett J.K."/>
            <person name="Geller-Mcgrath D.E."/>
            <person name="Sieber C.M."/>
            <person name="Emerson J.B."/>
            <person name="Anantharaman K."/>
            <person name="Thomas B.C."/>
            <person name="Malmstrom R."/>
            <person name="Stieglmeier M."/>
            <person name="Klingl A."/>
            <person name="Woyke T."/>
            <person name="Ryan C.M."/>
            <person name="Banfield J.F."/>
        </authorList>
    </citation>
    <scope>NUCLEOTIDE SEQUENCE [LARGE SCALE GENOMIC DNA]</scope>
    <source>
        <strain evidence="4">CG11_big_fil_rev_8_21_14_0_20_42_13</strain>
    </source>
</reference>
<evidence type="ECO:0000313" key="4">
    <source>
        <dbReference type="EMBL" id="PIQ89729.1"/>
    </source>
</evidence>
<evidence type="ECO:0008006" key="6">
    <source>
        <dbReference type="Google" id="ProtNLM"/>
    </source>
</evidence>
<dbReference type="GO" id="GO:0016757">
    <property type="term" value="F:glycosyltransferase activity"/>
    <property type="evidence" value="ECO:0007669"/>
    <property type="project" value="InterPro"/>
</dbReference>
<protein>
    <recommendedName>
        <fullName evidence="6">Glycosyl transferase family 1</fullName>
    </recommendedName>
</protein>
<evidence type="ECO:0000313" key="5">
    <source>
        <dbReference type="Proteomes" id="UP000229641"/>
    </source>
</evidence>
<dbReference type="FunFam" id="3.40.50.2000:FF:000119">
    <property type="entry name" value="Glycosyl transferase group 1"/>
    <property type="match status" value="1"/>
</dbReference>
<dbReference type="Pfam" id="PF00534">
    <property type="entry name" value="Glycos_transf_1"/>
    <property type="match status" value="1"/>
</dbReference>
<accession>A0A2H0LZ74</accession>
<gene>
    <name evidence="4" type="ORF">COV72_01580</name>
</gene>
<evidence type="ECO:0000259" key="2">
    <source>
        <dbReference type="Pfam" id="PF00534"/>
    </source>
</evidence>
<dbReference type="SUPFAM" id="SSF53756">
    <property type="entry name" value="UDP-Glycosyltransferase/glycogen phosphorylase"/>
    <property type="match status" value="1"/>
</dbReference>
<sequence length="368" mass="42196">MNIALDAHYIGTNCGGVETYVYNLIESILKIDNNNKYCLYLSPFLKKEILPFINDNVSVEYLLSDKSAFRTFIDIPFKLSKRRPDIYHGQIFLPPFAYSVKKILTLQDVFFLNNMSWLTIKERIKFKHIYYSVAKADHIITISDFSKKEILKNFNLPEKKISVIYCGVSDDFFKKRGLSASQNIKDKYSLPENYLLYVGRINVRKNILILLKSFAMLKQRLKNPVKLVIAGKPDGKNKNIHKIIGELNLQEDVLFLGYIPYEDLPYIYSLSRLFVFIPFYEGFGLPPLEAMASGIPVIASNIPVFRETLGDAALLVDPDNPVQISSAMNDLLNNKNLSLSLIEKGTKRAMLFNWRDSASKTIEIYNTL</sequence>
<evidence type="ECO:0000256" key="1">
    <source>
        <dbReference type="ARBA" id="ARBA00022679"/>
    </source>
</evidence>
<keyword evidence="1" id="KW-0808">Transferase</keyword>
<evidence type="ECO:0000259" key="3">
    <source>
        <dbReference type="Pfam" id="PF13439"/>
    </source>
</evidence>
<dbReference type="PANTHER" id="PTHR46401">
    <property type="entry name" value="GLYCOSYLTRANSFERASE WBBK-RELATED"/>
    <property type="match status" value="1"/>
</dbReference>
<comment type="caution">
    <text evidence="4">The sequence shown here is derived from an EMBL/GenBank/DDBJ whole genome shotgun (WGS) entry which is preliminary data.</text>
</comment>
<proteinExistence type="predicted"/>
<dbReference type="Gene3D" id="3.40.50.2000">
    <property type="entry name" value="Glycogen Phosphorylase B"/>
    <property type="match status" value="2"/>
</dbReference>
<organism evidence="4 5">
    <name type="scientific">Candidatus Ghiorseimicrobium undicola</name>
    <dbReference type="NCBI Taxonomy" id="1974746"/>
    <lineage>
        <taxon>Bacteria</taxon>
        <taxon>Pseudomonadati</taxon>
        <taxon>Candidatus Omnitrophota</taxon>
        <taxon>Candidatus Ghiorseimicrobium</taxon>
    </lineage>
</organism>
<dbReference type="Proteomes" id="UP000229641">
    <property type="component" value="Unassembled WGS sequence"/>
</dbReference>
<dbReference type="Pfam" id="PF13439">
    <property type="entry name" value="Glyco_transf_4"/>
    <property type="match status" value="1"/>
</dbReference>
<dbReference type="AlphaFoldDB" id="A0A2H0LZ74"/>
<name>A0A2H0LZ74_9BACT</name>
<dbReference type="EMBL" id="PCWA01000017">
    <property type="protein sequence ID" value="PIQ89729.1"/>
    <property type="molecule type" value="Genomic_DNA"/>
</dbReference>
<dbReference type="InterPro" id="IPR028098">
    <property type="entry name" value="Glyco_trans_4-like_N"/>
</dbReference>
<dbReference type="InterPro" id="IPR001296">
    <property type="entry name" value="Glyco_trans_1"/>
</dbReference>
<dbReference type="PANTHER" id="PTHR46401:SF2">
    <property type="entry name" value="GLYCOSYLTRANSFERASE WBBK-RELATED"/>
    <property type="match status" value="1"/>
</dbReference>
<dbReference type="CDD" id="cd03809">
    <property type="entry name" value="GT4_MtfB-like"/>
    <property type="match status" value="1"/>
</dbReference>
<feature type="domain" description="Glycosyltransferase subfamily 4-like N-terminal" evidence="3">
    <location>
        <begin position="15"/>
        <end position="171"/>
    </location>
</feature>